<dbReference type="InterPro" id="IPR006145">
    <property type="entry name" value="PsdUridine_synth_RsuA/RluA"/>
</dbReference>
<comment type="function">
    <text evidence="4">Responsible for synthesis of pseudouridine from uracil.</text>
</comment>
<dbReference type="InterPro" id="IPR006225">
    <property type="entry name" value="PsdUridine_synth_RluC/D"/>
</dbReference>
<dbReference type="EMBL" id="JBHSSM010000020">
    <property type="protein sequence ID" value="MFC6315764.1"/>
    <property type="molecule type" value="Genomic_DNA"/>
</dbReference>
<name>A0ABW1USH7_9LACO</name>
<dbReference type="Gene3D" id="3.30.2350.10">
    <property type="entry name" value="Pseudouridine synthase"/>
    <property type="match status" value="1"/>
</dbReference>
<keyword evidence="4 6" id="KW-0413">Isomerase</keyword>
<evidence type="ECO:0000313" key="6">
    <source>
        <dbReference type="EMBL" id="MFC6315764.1"/>
    </source>
</evidence>
<keyword evidence="7" id="KW-1185">Reference proteome</keyword>
<comment type="similarity">
    <text evidence="2 4">Belongs to the pseudouridine synthase RluA family.</text>
</comment>
<proteinExistence type="inferred from homology"/>
<feature type="domain" description="Pseudouridine synthase RsuA/RluA-like" evidence="5">
    <location>
        <begin position="91"/>
        <end position="242"/>
    </location>
</feature>
<dbReference type="PROSITE" id="PS50889">
    <property type="entry name" value="S4"/>
    <property type="match status" value="1"/>
</dbReference>
<dbReference type="InterPro" id="IPR050188">
    <property type="entry name" value="RluA_PseudoU_synthase"/>
</dbReference>
<evidence type="ECO:0000256" key="2">
    <source>
        <dbReference type="ARBA" id="ARBA00010876"/>
    </source>
</evidence>
<dbReference type="Pfam" id="PF00849">
    <property type="entry name" value="PseudoU_synth_2"/>
    <property type="match status" value="1"/>
</dbReference>
<evidence type="ECO:0000256" key="4">
    <source>
        <dbReference type="RuleBase" id="RU362028"/>
    </source>
</evidence>
<sequence>MMAYKWIYRQAPHERPLLLQQFLKQHGFSKAQIARLKFSGGQLFVNHHQRYTNYQLTDGDVVRVYLAPEPVADSISLSHSPLSVIYEDEMFLVLNKPPLVPSIPSRSHPTDTMANRVKGYLAAQGAPSLAIHIVTRLDMDTSGLILFAKSSYAHSLMAQQAQTKRLQKTYLAIAAGVLTPAQGQIDLPIRRAAEHGMRRIIAADGKASRTDYQVVATSAHASLVRLRLLTGRTHQIRVHLAALGHPLYGDALYQGPQCAQAPRQALHCAQLSFYQPILKREITLVAPLPTDMARLWAALSLTT</sequence>
<organism evidence="6 7">
    <name type="scientific">Lapidilactobacillus achengensis</name>
    <dbReference type="NCBI Taxonomy" id="2486000"/>
    <lineage>
        <taxon>Bacteria</taxon>
        <taxon>Bacillati</taxon>
        <taxon>Bacillota</taxon>
        <taxon>Bacilli</taxon>
        <taxon>Lactobacillales</taxon>
        <taxon>Lactobacillaceae</taxon>
        <taxon>Lapidilactobacillus</taxon>
    </lineage>
</organism>
<dbReference type="PROSITE" id="PS01129">
    <property type="entry name" value="PSI_RLU"/>
    <property type="match status" value="1"/>
</dbReference>
<evidence type="ECO:0000259" key="5">
    <source>
        <dbReference type="Pfam" id="PF00849"/>
    </source>
</evidence>
<dbReference type="Proteomes" id="UP001596310">
    <property type="component" value="Unassembled WGS sequence"/>
</dbReference>
<dbReference type="NCBIfam" id="TIGR00005">
    <property type="entry name" value="rluA_subfam"/>
    <property type="match status" value="1"/>
</dbReference>
<dbReference type="SUPFAM" id="SSF55120">
    <property type="entry name" value="Pseudouridine synthase"/>
    <property type="match status" value="1"/>
</dbReference>
<keyword evidence="3" id="KW-0694">RNA-binding</keyword>
<gene>
    <name evidence="6" type="ORF">ACFQHW_09335</name>
</gene>
<dbReference type="CDD" id="cd02869">
    <property type="entry name" value="PseudoU_synth_RluA_like"/>
    <property type="match status" value="1"/>
</dbReference>
<dbReference type="InterPro" id="IPR020103">
    <property type="entry name" value="PsdUridine_synth_cat_dom_sf"/>
</dbReference>
<reference evidence="7" key="1">
    <citation type="journal article" date="2019" name="Int. J. Syst. Evol. Microbiol.">
        <title>The Global Catalogue of Microorganisms (GCM) 10K type strain sequencing project: providing services to taxonomists for standard genome sequencing and annotation.</title>
        <authorList>
            <consortium name="The Broad Institute Genomics Platform"/>
            <consortium name="The Broad Institute Genome Sequencing Center for Infectious Disease"/>
            <person name="Wu L."/>
            <person name="Ma J."/>
        </authorList>
    </citation>
    <scope>NUCLEOTIDE SEQUENCE [LARGE SCALE GENOMIC DNA]</scope>
    <source>
        <strain evidence="7">CCM 8897</strain>
    </source>
</reference>
<dbReference type="RefSeq" id="WP_225422200.1">
    <property type="nucleotide sequence ID" value="NZ_JBHSSM010000020.1"/>
</dbReference>
<accession>A0ABW1USH7</accession>
<evidence type="ECO:0000256" key="3">
    <source>
        <dbReference type="PROSITE-ProRule" id="PRU00182"/>
    </source>
</evidence>
<dbReference type="InterPro" id="IPR006224">
    <property type="entry name" value="PsdUridine_synth_RluA-like_CS"/>
</dbReference>
<dbReference type="GO" id="GO:0016853">
    <property type="term" value="F:isomerase activity"/>
    <property type="evidence" value="ECO:0007669"/>
    <property type="project" value="UniProtKB-KW"/>
</dbReference>
<evidence type="ECO:0000256" key="1">
    <source>
        <dbReference type="ARBA" id="ARBA00000073"/>
    </source>
</evidence>
<comment type="catalytic activity">
    <reaction evidence="1 4">
        <text>a uridine in RNA = a pseudouridine in RNA</text>
        <dbReference type="Rhea" id="RHEA:48348"/>
        <dbReference type="Rhea" id="RHEA-COMP:12068"/>
        <dbReference type="Rhea" id="RHEA-COMP:12069"/>
        <dbReference type="ChEBI" id="CHEBI:65314"/>
        <dbReference type="ChEBI" id="CHEBI:65315"/>
    </reaction>
</comment>
<evidence type="ECO:0000313" key="7">
    <source>
        <dbReference type="Proteomes" id="UP001596310"/>
    </source>
</evidence>
<dbReference type="EC" id="5.4.99.-" evidence="4"/>
<protein>
    <recommendedName>
        <fullName evidence="4">Pseudouridine synthase</fullName>
        <ecNumber evidence="4">5.4.99.-</ecNumber>
    </recommendedName>
</protein>
<dbReference type="PANTHER" id="PTHR21600:SF35">
    <property type="entry name" value="PSEUDOURIDINE SYNTHASE"/>
    <property type="match status" value="1"/>
</dbReference>
<dbReference type="PANTHER" id="PTHR21600">
    <property type="entry name" value="MITOCHONDRIAL RNA PSEUDOURIDINE SYNTHASE"/>
    <property type="match status" value="1"/>
</dbReference>
<comment type="caution">
    <text evidence="6">The sequence shown here is derived from an EMBL/GenBank/DDBJ whole genome shotgun (WGS) entry which is preliminary data.</text>
</comment>